<dbReference type="Pfam" id="PF04214">
    <property type="entry name" value="DUF411"/>
    <property type="match status" value="1"/>
</dbReference>
<dbReference type="OrthoDB" id="14727at2"/>
<dbReference type="KEGG" id="sphk:SKP52_22965"/>
<dbReference type="RefSeq" id="WP_039578984.1">
    <property type="nucleotide sequence ID" value="NZ_CP009122.1"/>
</dbReference>
<organism evidence="3 4">
    <name type="scientific">Sphingopyxis fribergensis</name>
    <dbReference type="NCBI Taxonomy" id="1515612"/>
    <lineage>
        <taxon>Bacteria</taxon>
        <taxon>Pseudomonadati</taxon>
        <taxon>Pseudomonadota</taxon>
        <taxon>Alphaproteobacteria</taxon>
        <taxon>Sphingomonadales</taxon>
        <taxon>Sphingomonadaceae</taxon>
        <taxon>Sphingopyxis</taxon>
    </lineage>
</organism>
<feature type="region of interest" description="Disordered" evidence="1">
    <location>
        <begin position="33"/>
        <end position="52"/>
    </location>
</feature>
<sequence length="174" mass="18219">MKNPMTRRHLFGLIAVGSGMALAACNSASGPAATSDKNGAAPAPGAETSSPKRMLVYRDPECGCCEAWADIARKAGYDVTVENRSDMAAVKTRYGVPGQLASCHTAVIGGYAIEGHVPMQHVARLLHDKPRDIRGIAVPGMPRGSPGMEMPDGSVDAFEVMAFGSDGKVSEFRA</sequence>
<feature type="signal peptide" evidence="2">
    <location>
        <begin position="1"/>
        <end position="23"/>
    </location>
</feature>
<dbReference type="EMBL" id="CP009122">
    <property type="protein sequence ID" value="AJA11438.1"/>
    <property type="molecule type" value="Genomic_DNA"/>
</dbReference>
<reference evidence="3 4" key="1">
    <citation type="journal article" date="2015" name="Int. J. Syst. Evol. Microbiol.">
        <title>Description of Sphingopyxis fribergensis sp. nov. - a soil bacterium with the ability to degrade styrene and phenylacetic acid.</title>
        <authorList>
            <person name="Oelschlagel M."/>
            <person name="Ruckert C."/>
            <person name="Kalinowski J."/>
            <person name="Schmidt G."/>
            <person name="Schlomann M."/>
            <person name="Tischler D."/>
        </authorList>
    </citation>
    <scope>NUCLEOTIDE SEQUENCE [LARGE SCALE GENOMIC DNA]</scope>
    <source>
        <strain evidence="3 4">Kp5.2</strain>
    </source>
</reference>
<evidence type="ECO:0000256" key="2">
    <source>
        <dbReference type="SAM" id="SignalP"/>
    </source>
</evidence>
<dbReference type="PROSITE" id="PS51318">
    <property type="entry name" value="TAT"/>
    <property type="match status" value="1"/>
</dbReference>
<protein>
    <recommendedName>
        <fullName evidence="5">Metal-binding protein</fullName>
    </recommendedName>
</protein>
<evidence type="ECO:0000313" key="4">
    <source>
        <dbReference type="Proteomes" id="UP000030907"/>
    </source>
</evidence>
<dbReference type="AlphaFoldDB" id="A0A0A7PQ69"/>
<gene>
    <name evidence="3" type="ORF">SKP52_22965</name>
</gene>
<keyword evidence="4" id="KW-1185">Reference proteome</keyword>
<evidence type="ECO:0000313" key="3">
    <source>
        <dbReference type="EMBL" id="AJA11438.1"/>
    </source>
</evidence>
<feature type="chain" id="PRO_5002031929" description="Metal-binding protein" evidence="2">
    <location>
        <begin position="24"/>
        <end position="174"/>
    </location>
</feature>
<proteinExistence type="predicted"/>
<dbReference type="InterPro" id="IPR007332">
    <property type="entry name" value="DUF411"/>
</dbReference>
<dbReference type="HOGENOM" id="CLU_112034_1_1_5"/>
<dbReference type="Proteomes" id="UP000030907">
    <property type="component" value="Chromosome"/>
</dbReference>
<keyword evidence="2" id="KW-0732">Signal</keyword>
<dbReference type="InterPro" id="IPR006311">
    <property type="entry name" value="TAT_signal"/>
</dbReference>
<evidence type="ECO:0000256" key="1">
    <source>
        <dbReference type="SAM" id="MobiDB-lite"/>
    </source>
</evidence>
<name>A0A0A7PQ69_9SPHN</name>
<dbReference type="PROSITE" id="PS51257">
    <property type="entry name" value="PROKAR_LIPOPROTEIN"/>
    <property type="match status" value="1"/>
</dbReference>
<accession>A0A0A7PQ69</accession>
<evidence type="ECO:0008006" key="5">
    <source>
        <dbReference type="Google" id="ProtNLM"/>
    </source>
</evidence>
<dbReference type="STRING" id="1515612.SKP52_22965"/>